<accession>A0ABQ4SDA1</accession>
<evidence type="ECO:0000313" key="10">
    <source>
        <dbReference type="Proteomes" id="UP001055153"/>
    </source>
</evidence>
<dbReference type="SUPFAM" id="SSF55785">
    <property type="entry name" value="PYP-like sensor domain (PAS domain)"/>
    <property type="match status" value="2"/>
</dbReference>
<dbReference type="InterPro" id="IPR000014">
    <property type="entry name" value="PAS"/>
</dbReference>
<dbReference type="InterPro" id="IPR000700">
    <property type="entry name" value="PAS-assoc_C"/>
</dbReference>
<dbReference type="PROSITE" id="PS50110">
    <property type="entry name" value="RESPONSE_REGULATORY"/>
    <property type="match status" value="1"/>
</dbReference>
<dbReference type="InterPro" id="IPR003661">
    <property type="entry name" value="HisK_dim/P_dom"/>
</dbReference>
<feature type="modified residue" description="4-aspartylphosphate" evidence="4">
    <location>
        <position position="787"/>
    </location>
</feature>
<dbReference type="EMBL" id="BPQQ01000034">
    <property type="protein sequence ID" value="GJE01112.1"/>
    <property type="molecule type" value="Genomic_DNA"/>
</dbReference>
<dbReference type="SUPFAM" id="SSF52172">
    <property type="entry name" value="CheY-like"/>
    <property type="match status" value="1"/>
</dbReference>
<evidence type="ECO:0000256" key="2">
    <source>
        <dbReference type="ARBA" id="ARBA00012438"/>
    </source>
</evidence>
<reference evidence="9" key="2">
    <citation type="submission" date="2021-08" db="EMBL/GenBank/DDBJ databases">
        <authorList>
            <person name="Tani A."/>
            <person name="Ola A."/>
            <person name="Ogura Y."/>
            <person name="Katsura K."/>
            <person name="Hayashi T."/>
        </authorList>
    </citation>
    <scope>NUCLEOTIDE SEQUENCE</scope>
    <source>
        <strain evidence="9">DSM 17168</strain>
    </source>
</reference>
<evidence type="ECO:0000256" key="1">
    <source>
        <dbReference type="ARBA" id="ARBA00000085"/>
    </source>
</evidence>
<keyword evidence="10" id="KW-1185">Reference proteome</keyword>
<dbReference type="PROSITE" id="PS50109">
    <property type="entry name" value="HIS_KIN"/>
    <property type="match status" value="1"/>
</dbReference>
<keyword evidence="9" id="KW-0808">Transferase</keyword>
<keyword evidence="3 4" id="KW-0597">Phosphoprotein</keyword>
<dbReference type="SMART" id="SM00387">
    <property type="entry name" value="HATPase_c"/>
    <property type="match status" value="1"/>
</dbReference>
<dbReference type="InterPro" id="IPR005467">
    <property type="entry name" value="His_kinase_dom"/>
</dbReference>
<dbReference type="Pfam" id="PF00072">
    <property type="entry name" value="Response_reg"/>
    <property type="match status" value="1"/>
</dbReference>
<name>A0ABQ4SDA1_9HYPH</name>
<dbReference type="InterPro" id="IPR001789">
    <property type="entry name" value="Sig_transdc_resp-reg_receiver"/>
</dbReference>
<comment type="catalytic activity">
    <reaction evidence="1">
        <text>ATP + protein L-histidine = ADP + protein N-phospho-L-histidine.</text>
        <dbReference type="EC" id="2.7.13.3"/>
    </reaction>
</comment>
<dbReference type="EC" id="2.7.13.3" evidence="2"/>
<dbReference type="Pfam" id="PF08447">
    <property type="entry name" value="PAS_3"/>
    <property type="match status" value="1"/>
</dbReference>
<feature type="domain" description="Response regulatory" evidence="6">
    <location>
        <begin position="737"/>
        <end position="852"/>
    </location>
</feature>
<dbReference type="SUPFAM" id="SSF55874">
    <property type="entry name" value="ATPase domain of HSP90 chaperone/DNA topoisomerase II/histidine kinase"/>
    <property type="match status" value="1"/>
</dbReference>
<dbReference type="Gene3D" id="3.40.50.2300">
    <property type="match status" value="1"/>
</dbReference>
<dbReference type="Gene3D" id="3.30.565.10">
    <property type="entry name" value="Histidine kinase-like ATPase, C-terminal domain"/>
    <property type="match status" value="1"/>
</dbReference>
<dbReference type="InterPro" id="IPR013655">
    <property type="entry name" value="PAS_fold_3"/>
</dbReference>
<dbReference type="InterPro" id="IPR035965">
    <property type="entry name" value="PAS-like_dom_sf"/>
</dbReference>
<dbReference type="RefSeq" id="WP_238235917.1">
    <property type="nucleotide sequence ID" value="NZ_BPQQ01000034.1"/>
</dbReference>
<comment type="caution">
    <text evidence="9">The sequence shown here is derived from an EMBL/GenBank/DDBJ whole genome shotgun (WGS) entry which is preliminary data.</text>
</comment>
<reference evidence="9" key="1">
    <citation type="journal article" date="2021" name="Front. Microbiol.">
        <title>Comprehensive Comparative Genomics and Phenotyping of Methylobacterium Species.</title>
        <authorList>
            <person name="Alessa O."/>
            <person name="Ogura Y."/>
            <person name="Fujitani Y."/>
            <person name="Takami H."/>
            <person name="Hayashi T."/>
            <person name="Sahin N."/>
            <person name="Tani A."/>
        </authorList>
    </citation>
    <scope>NUCLEOTIDE SEQUENCE</scope>
    <source>
        <strain evidence="9">DSM 17168</strain>
    </source>
</reference>
<feature type="domain" description="Histidine kinase" evidence="5">
    <location>
        <begin position="490"/>
        <end position="715"/>
    </location>
</feature>
<evidence type="ECO:0000259" key="6">
    <source>
        <dbReference type="PROSITE" id="PS50110"/>
    </source>
</evidence>
<evidence type="ECO:0000256" key="3">
    <source>
        <dbReference type="ARBA" id="ARBA00022553"/>
    </source>
</evidence>
<evidence type="ECO:0000313" key="9">
    <source>
        <dbReference type="EMBL" id="GJE01112.1"/>
    </source>
</evidence>
<dbReference type="SMART" id="SM00448">
    <property type="entry name" value="REC"/>
    <property type="match status" value="1"/>
</dbReference>
<dbReference type="Pfam" id="PF08448">
    <property type="entry name" value="PAS_4"/>
    <property type="match status" value="1"/>
</dbReference>
<dbReference type="SMART" id="SM00086">
    <property type="entry name" value="PAC"/>
    <property type="match status" value="1"/>
</dbReference>
<gene>
    <name evidence="9" type="primary">rcsC_19</name>
    <name evidence="9" type="ORF">GMJLKIPL_3041</name>
</gene>
<evidence type="ECO:0000259" key="7">
    <source>
        <dbReference type="PROSITE" id="PS50112"/>
    </source>
</evidence>
<dbReference type="InterPro" id="IPR011006">
    <property type="entry name" value="CheY-like_superfamily"/>
</dbReference>
<dbReference type="GO" id="GO:0016301">
    <property type="term" value="F:kinase activity"/>
    <property type="evidence" value="ECO:0007669"/>
    <property type="project" value="UniProtKB-KW"/>
</dbReference>
<feature type="domain" description="PAS" evidence="7">
    <location>
        <begin position="190"/>
        <end position="260"/>
    </location>
</feature>
<dbReference type="InterPro" id="IPR036097">
    <property type="entry name" value="HisK_dim/P_sf"/>
</dbReference>
<dbReference type="PRINTS" id="PR00344">
    <property type="entry name" value="BCTRLSENSOR"/>
</dbReference>
<evidence type="ECO:0000259" key="5">
    <source>
        <dbReference type="PROSITE" id="PS50109"/>
    </source>
</evidence>
<protein>
    <recommendedName>
        <fullName evidence="2">histidine kinase</fullName>
        <ecNumber evidence="2">2.7.13.3</ecNumber>
    </recommendedName>
</protein>
<evidence type="ECO:0000259" key="8">
    <source>
        <dbReference type="PROSITE" id="PS50113"/>
    </source>
</evidence>
<dbReference type="PANTHER" id="PTHR43065:SF42">
    <property type="entry name" value="TWO-COMPONENT SENSOR PPRA"/>
    <property type="match status" value="1"/>
</dbReference>
<dbReference type="PROSITE" id="PS50113">
    <property type="entry name" value="PAC"/>
    <property type="match status" value="1"/>
</dbReference>
<dbReference type="CDD" id="cd00082">
    <property type="entry name" value="HisKA"/>
    <property type="match status" value="1"/>
</dbReference>
<dbReference type="Proteomes" id="UP001055153">
    <property type="component" value="Unassembled WGS sequence"/>
</dbReference>
<dbReference type="Gene3D" id="1.10.287.130">
    <property type="match status" value="1"/>
</dbReference>
<dbReference type="SUPFAM" id="SSF55781">
    <property type="entry name" value="GAF domain-like"/>
    <property type="match status" value="1"/>
</dbReference>
<evidence type="ECO:0000256" key="4">
    <source>
        <dbReference type="PROSITE-ProRule" id="PRU00169"/>
    </source>
</evidence>
<dbReference type="PANTHER" id="PTHR43065">
    <property type="entry name" value="SENSOR HISTIDINE KINASE"/>
    <property type="match status" value="1"/>
</dbReference>
<keyword evidence="9" id="KW-0418">Kinase</keyword>
<dbReference type="Pfam" id="PF02518">
    <property type="entry name" value="HATPase_c"/>
    <property type="match status" value="1"/>
</dbReference>
<dbReference type="NCBIfam" id="TIGR00229">
    <property type="entry name" value="sensory_box"/>
    <property type="match status" value="2"/>
</dbReference>
<dbReference type="Pfam" id="PF00512">
    <property type="entry name" value="HisKA"/>
    <property type="match status" value="1"/>
</dbReference>
<dbReference type="CDD" id="cd00130">
    <property type="entry name" value="PAS"/>
    <property type="match status" value="2"/>
</dbReference>
<proteinExistence type="predicted"/>
<dbReference type="SMART" id="SM00091">
    <property type="entry name" value="PAS"/>
    <property type="match status" value="2"/>
</dbReference>
<dbReference type="SUPFAM" id="SSF47384">
    <property type="entry name" value="Homodimeric domain of signal transducing histidine kinase"/>
    <property type="match status" value="1"/>
</dbReference>
<dbReference type="InterPro" id="IPR013656">
    <property type="entry name" value="PAS_4"/>
</dbReference>
<dbReference type="InterPro" id="IPR036890">
    <property type="entry name" value="HATPase_C_sf"/>
</dbReference>
<dbReference type="InterPro" id="IPR003594">
    <property type="entry name" value="HATPase_dom"/>
</dbReference>
<dbReference type="PROSITE" id="PS50112">
    <property type="entry name" value="PAS"/>
    <property type="match status" value="1"/>
</dbReference>
<dbReference type="InterPro" id="IPR004358">
    <property type="entry name" value="Sig_transdc_His_kin-like_C"/>
</dbReference>
<dbReference type="InterPro" id="IPR001610">
    <property type="entry name" value="PAC"/>
</dbReference>
<feature type="domain" description="PAC" evidence="8">
    <location>
        <begin position="385"/>
        <end position="438"/>
    </location>
</feature>
<dbReference type="Gene3D" id="3.30.450.20">
    <property type="entry name" value="PAS domain"/>
    <property type="match status" value="2"/>
</dbReference>
<sequence>MSRSRDRTPTGVPGDAPCWDEHARLAALDAYAILDTPPEAEFEDAVQIARLACRTPMALVSLVAADRQWFKAEAGLGVRETGRDASVCAYTMGWEGLLVIPDLTQDPRTARNPLVTGPPGLRFYAGHPLVSPDGMPLGALCVLDTVPRPEGLPEEARLTLAALARQVMARMDLRRALAERDRALAAAEASRRELRQITDGLPVLIATIDRDEIYRFANRHYETWFGLRAEDVVGRSVREVVGEAAYAQRRPYLARVLAGEAVLFDTTVPGPDGGVRDARVRYLPTTEPTGGFHLLAFDVTGEKAAQAALADSLLKFQAIAESMPQMVWSTLPDGNHDYYNSRWYEFTGVASGSTDGEGWNAIFHPDDQAEAWRRWRHALATGDTYEIEYRLRRHDGVYRWVLGRAVPIRDAATGAIQRWFGTCTDIDDQVRARETLAQGRETLEALVRERTAALEATNARLTAEIAERGRVEEALRQSQKMEAVGQLTGGIAHDFNNLLTGITGALDLMKRRLAEGRLDTLARYADLATASAQRAAALTHRLLAFARRQPLVARSVEADRLVASMDDLLRRTLSERVTLTLETQDRLWRTLCDPNQLENAILNLAINARDAMPDGGRLHIATANVELDAAAVAGEPGARAGEYVCVSVSDTGAGMPPDVVARAFEPFFTTKPLGAGTGLGLSMIYGFVKQSDGHVRIASLVGRGTTVSLYLPRHAGSDAEEAEESAAPAARAAGHGTVLVVEDDATVRALIGEALEEAGYRVIAVADGPAGLRALETDGAVDLVVTDVGLPGLDGRQMVDQARAVRPGLKVLFITGYAENTAFGSGHLAPGMEMITKPFAVDAFAAKVSAMLESAGS</sequence>
<organism evidence="9 10">
    <name type="scientific">Methylobacterium isbiliense</name>
    <dbReference type="NCBI Taxonomy" id="315478"/>
    <lineage>
        <taxon>Bacteria</taxon>
        <taxon>Pseudomonadati</taxon>
        <taxon>Pseudomonadota</taxon>
        <taxon>Alphaproteobacteria</taxon>
        <taxon>Hyphomicrobiales</taxon>
        <taxon>Methylobacteriaceae</taxon>
        <taxon>Methylobacterium</taxon>
    </lineage>
</organism>
<dbReference type="SMART" id="SM00388">
    <property type="entry name" value="HisKA"/>
    <property type="match status" value="1"/>
</dbReference>